<dbReference type="RefSeq" id="WP_165391895.1">
    <property type="nucleotide sequence ID" value="NZ_SHLA01000001.1"/>
</dbReference>
<comment type="caution">
    <text evidence="3">The sequence shown here is derived from an EMBL/GenBank/DDBJ whole genome shotgun (WGS) entry which is preliminary data.</text>
</comment>
<dbReference type="EMBL" id="SHLA01000001">
    <property type="protein sequence ID" value="RZU61635.1"/>
    <property type="molecule type" value="Genomic_DNA"/>
</dbReference>
<dbReference type="InterPro" id="IPR005184">
    <property type="entry name" value="DUF306_Meta_HslJ"/>
</dbReference>
<dbReference type="Pfam" id="PF03724">
    <property type="entry name" value="META"/>
    <property type="match status" value="1"/>
</dbReference>
<dbReference type="PROSITE" id="PS51257">
    <property type="entry name" value="PROKAR_LIPOPROTEIN"/>
    <property type="match status" value="1"/>
</dbReference>
<proteinExistence type="predicted"/>
<dbReference type="Proteomes" id="UP000292685">
    <property type="component" value="Unassembled WGS sequence"/>
</dbReference>
<feature type="domain" description="DUF306" evidence="2">
    <location>
        <begin position="47"/>
        <end position="122"/>
    </location>
</feature>
<keyword evidence="1" id="KW-0732">Signal</keyword>
<accession>A0A4Q8ADB3</accession>
<name>A0A4Q8ADB3_9MICC</name>
<feature type="chain" id="PRO_5039575372" evidence="1">
    <location>
        <begin position="23"/>
        <end position="127"/>
    </location>
</feature>
<sequence>MSSHPYRALCLVLALAASASLAACAPGGAGAPLEERILGQWGDDDGASPWLRFDADGTLTGSDGCNRMGGSWKVEDGRVQTPGVFSTKMWCEDYTEWMGDLASLEVDGDDLIAFDADGERLGTLSRS</sequence>
<protein>
    <submittedName>
        <fullName evidence="3">META domain-containing protein</fullName>
    </submittedName>
</protein>
<evidence type="ECO:0000313" key="3">
    <source>
        <dbReference type="EMBL" id="RZU61635.1"/>
    </source>
</evidence>
<evidence type="ECO:0000313" key="4">
    <source>
        <dbReference type="Proteomes" id="UP000292685"/>
    </source>
</evidence>
<evidence type="ECO:0000259" key="2">
    <source>
        <dbReference type="Pfam" id="PF03724"/>
    </source>
</evidence>
<keyword evidence="4" id="KW-1185">Reference proteome</keyword>
<dbReference type="Gene3D" id="2.40.128.270">
    <property type="match status" value="1"/>
</dbReference>
<feature type="signal peptide" evidence="1">
    <location>
        <begin position="1"/>
        <end position="22"/>
    </location>
</feature>
<evidence type="ECO:0000256" key="1">
    <source>
        <dbReference type="SAM" id="SignalP"/>
    </source>
</evidence>
<gene>
    <name evidence="3" type="ORF">EV380_1211</name>
</gene>
<reference evidence="3 4" key="1">
    <citation type="submission" date="2019-02" db="EMBL/GenBank/DDBJ databases">
        <title>Sequencing the genomes of 1000 actinobacteria strains.</title>
        <authorList>
            <person name="Klenk H.-P."/>
        </authorList>
    </citation>
    <scope>NUCLEOTIDE SEQUENCE [LARGE SCALE GENOMIC DNA]</scope>
    <source>
        <strain evidence="3 4">DSM 17364</strain>
    </source>
</reference>
<organism evidence="3 4">
    <name type="scientific">Zhihengliuella halotolerans</name>
    <dbReference type="NCBI Taxonomy" id="370736"/>
    <lineage>
        <taxon>Bacteria</taxon>
        <taxon>Bacillati</taxon>
        <taxon>Actinomycetota</taxon>
        <taxon>Actinomycetes</taxon>
        <taxon>Micrococcales</taxon>
        <taxon>Micrococcaceae</taxon>
        <taxon>Zhihengliuella</taxon>
    </lineage>
</organism>
<dbReference type="InterPro" id="IPR038670">
    <property type="entry name" value="HslJ-like_sf"/>
</dbReference>
<dbReference type="AlphaFoldDB" id="A0A4Q8ADB3"/>